<protein>
    <recommendedName>
        <fullName evidence="3">BioF2-like acetyltransferase domain-containing protein</fullName>
    </recommendedName>
</protein>
<organism evidence="1 2">
    <name type="scientific">Klenkia sesuvii</name>
    <dbReference type="NCBI Taxonomy" id="3103137"/>
    <lineage>
        <taxon>Bacteria</taxon>
        <taxon>Bacillati</taxon>
        <taxon>Actinomycetota</taxon>
        <taxon>Actinomycetes</taxon>
        <taxon>Geodermatophilales</taxon>
        <taxon>Geodermatophilaceae</taxon>
        <taxon>Klenkia</taxon>
    </lineage>
</organism>
<evidence type="ECO:0008006" key="3">
    <source>
        <dbReference type="Google" id="ProtNLM"/>
    </source>
</evidence>
<evidence type="ECO:0000313" key="2">
    <source>
        <dbReference type="Proteomes" id="UP001361570"/>
    </source>
</evidence>
<name>A0ABU8DTH9_9ACTN</name>
<evidence type="ECO:0000313" key="1">
    <source>
        <dbReference type="EMBL" id="MEI4272109.1"/>
    </source>
</evidence>
<reference evidence="1 2" key="1">
    <citation type="submission" date="2024-03" db="EMBL/GenBank/DDBJ databases">
        <title>Draft genome sequence of Klenkia sp. LSe6-5.</title>
        <authorList>
            <person name="Duangmal K."/>
            <person name="Chantavorakit T."/>
        </authorList>
    </citation>
    <scope>NUCLEOTIDE SEQUENCE [LARGE SCALE GENOMIC DNA]</scope>
    <source>
        <strain evidence="1 2">LSe6-5</strain>
    </source>
</reference>
<dbReference type="Proteomes" id="UP001361570">
    <property type="component" value="Unassembled WGS sequence"/>
</dbReference>
<dbReference type="RefSeq" id="WP_336404244.1">
    <property type="nucleotide sequence ID" value="NZ_JBAPLU010000008.1"/>
</dbReference>
<dbReference type="EMBL" id="JBAPLU010000008">
    <property type="protein sequence ID" value="MEI4272109.1"/>
    <property type="molecule type" value="Genomic_DNA"/>
</dbReference>
<gene>
    <name evidence="1" type="ORF">TEK04_10280</name>
</gene>
<proteinExistence type="predicted"/>
<comment type="caution">
    <text evidence="1">The sequence shown here is derived from an EMBL/GenBank/DDBJ whole genome shotgun (WGS) entry which is preliminary data.</text>
</comment>
<accession>A0ABU8DTH9</accession>
<sequence>MFIRVAEGRARVVREIRAAAPLLTELAVPTTARGPWLAAALHAAPAPAARVRHRAVVVEQHRQGRPAGAALLSSRRVLRRGRWTTDLRLLGDGGAPPPPGGAPRRLPVRDAEVAALLADGIADLLAATRGPWDLALTGLPLGDPVLRALAARLGVGAAFRTTRTRALVDQLDDVGAVTRSVDALDLERWLPDFLDHRPAGARAADLRALARVHAAAGVLEHAVVLAEDRPVAGLLTLLEGGVRRPWWGFGVPEPATGPAAPCVSLTASSR</sequence>
<keyword evidence="2" id="KW-1185">Reference proteome</keyword>